<dbReference type="InterPro" id="IPR036249">
    <property type="entry name" value="Thioredoxin-like_sf"/>
</dbReference>
<evidence type="ECO:0000259" key="1">
    <source>
        <dbReference type="PROSITE" id="PS50106"/>
    </source>
</evidence>
<dbReference type="AlphaFoldDB" id="A0A382WKW2"/>
<dbReference type="Gene3D" id="2.30.42.10">
    <property type="match status" value="1"/>
</dbReference>
<dbReference type="SUPFAM" id="SSF50156">
    <property type="entry name" value="PDZ domain-like"/>
    <property type="match status" value="1"/>
</dbReference>
<protein>
    <recommendedName>
        <fullName evidence="1">PDZ domain-containing protein</fullName>
    </recommendedName>
</protein>
<dbReference type="InterPro" id="IPR013766">
    <property type="entry name" value="Thioredoxin_domain"/>
</dbReference>
<feature type="non-terminal residue" evidence="2">
    <location>
        <position position="1"/>
    </location>
</feature>
<dbReference type="CDD" id="cd02947">
    <property type="entry name" value="TRX_family"/>
    <property type="match status" value="1"/>
</dbReference>
<sequence length="173" mass="19277">IKGGDQIIEINGEDILGLDRKEVISKLEARFDIEIGTSIDLTIQRSGESEPIKTTVVTDEIIVQGSPMITANISEIELEKIINSQPNVLVYVFSSNCGACAASEEAVNKFRDIYSDEIILIKLNAYDIEYSSFIVENSVYVTPTFVQFENGTSTKNWSGMIEDPKVLYEKIKN</sequence>
<dbReference type="Pfam" id="PF00085">
    <property type="entry name" value="Thioredoxin"/>
    <property type="match status" value="1"/>
</dbReference>
<dbReference type="EMBL" id="UINC01160693">
    <property type="protein sequence ID" value="SVD59487.1"/>
    <property type="molecule type" value="Genomic_DNA"/>
</dbReference>
<dbReference type="Gene3D" id="3.40.30.10">
    <property type="entry name" value="Glutaredoxin"/>
    <property type="match status" value="1"/>
</dbReference>
<gene>
    <name evidence="2" type="ORF">METZ01_LOCUS412341</name>
</gene>
<dbReference type="PROSITE" id="PS00194">
    <property type="entry name" value="THIOREDOXIN_1"/>
    <property type="match status" value="1"/>
</dbReference>
<reference evidence="2" key="1">
    <citation type="submission" date="2018-05" db="EMBL/GenBank/DDBJ databases">
        <authorList>
            <person name="Lanie J.A."/>
            <person name="Ng W.-L."/>
            <person name="Kazmierczak K.M."/>
            <person name="Andrzejewski T.M."/>
            <person name="Davidsen T.M."/>
            <person name="Wayne K.J."/>
            <person name="Tettelin H."/>
            <person name="Glass J.I."/>
            <person name="Rusch D."/>
            <person name="Podicherti R."/>
            <person name="Tsui H.-C.T."/>
            <person name="Winkler M.E."/>
        </authorList>
    </citation>
    <scope>NUCLEOTIDE SEQUENCE</scope>
</reference>
<dbReference type="InterPro" id="IPR036034">
    <property type="entry name" value="PDZ_sf"/>
</dbReference>
<evidence type="ECO:0000313" key="2">
    <source>
        <dbReference type="EMBL" id="SVD59487.1"/>
    </source>
</evidence>
<dbReference type="InterPro" id="IPR001478">
    <property type="entry name" value="PDZ"/>
</dbReference>
<dbReference type="InterPro" id="IPR017937">
    <property type="entry name" value="Thioredoxin_CS"/>
</dbReference>
<organism evidence="2">
    <name type="scientific">marine metagenome</name>
    <dbReference type="NCBI Taxonomy" id="408172"/>
    <lineage>
        <taxon>unclassified sequences</taxon>
        <taxon>metagenomes</taxon>
        <taxon>ecological metagenomes</taxon>
    </lineage>
</organism>
<name>A0A382WKW2_9ZZZZ</name>
<dbReference type="PROSITE" id="PS50106">
    <property type="entry name" value="PDZ"/>
    <property type="match status" value="1"/>
</dbReference>
<accession>A0A382WKW2</accession>
<feature type="domain" description="PDZ" evidence="1">
    <location>
        <begin position="1"/>
        <end position="28"/>
    </location>
</feature>
<proteinExistence type="predicted"/>
<dbReference type="SUPFAM" id="SSF52833">
    <property type="entry name" value="Thioredoxin-like"/>
    <property type="match status" value="1"/>
</dbReference>